<dbReference type="Proteomes" id="UP000232227">
    <property type="component" value="Chromosome"/>
</dbReference>
<accession>A0A291IS04</accession>
<dbReference type="SMART" id="SM00331">
    <property type="entry name" value="PP2C_SIG"/>
    <property type="match status" value="1"/>
</dbReference>
<sequence>MKINVIKESTKGNFRASNQDRVNYDFNEYGQFIAVLCDGMGGHPFGDVAAQVASEEFVKLFKKTDFAEMDKKEVINWIRLSILAIKNTMLAMAEQKGEILDMGTTLSALLVIDIDEAYVINIGDSRIYHNYKNKTKLLTVDQNLLNSTKPADRKRINKNHEEDPNFNEFHYWKILTSVLGPTKKIRVDVDLEKNTKGLFLLTTDGVHDYLSDKELNGILSSDLTLEEKADTLIETAQKGHSTDNLSLILLEITGEE</sequence>
<dbReference type="GO" id="GO:0004722">
    <property type="term" value="F:protein serine/threonine phosphatase activity"/>
    <property type="evidence" value="ECO:0007669"/>
    <property type="project" value="InterPro"/>
</dbReference>
<protein>
    <submittedName>
        <fullName evidence="2">Protein phosphatase</fullName>
    </submittedName>
</protein>
<dbReference type="Pfam" id="PF13672">
    <property type="entry name" value="PP2C_2"/>
    <property type="match status" value="1"/>
</dbReference>
<dbReference type="SUPFAM" id="SSF81606">
    <property type="entry name" value="PP2C-like"/>
    <property type="match status" value="1"/>
</dbReference>
<keyword evidence="3" id="KW-1185">Reference proteome</keyword>
<evidence type="ECO:0000313" key="3">
    <source>
        <dbReference type="Proteomes" id="UP000232227"/>
    </source>
</evidence>
<dbReference type="PANTHER" id="PTHR13832">
    <property type="entry name" value="PROTEIN PHOSPHATASE 2C"/>
    <property type="match status" value="1"/>
</dbReference>
<evidence type="ECO:0000259" key="1">
    <source>
        <dbReference type="PROSITE" id="PS51746"/>
    </source>
</evidence>
<dbReference type="AlphaFoldDB" id="A0A291IS04"/>
<dbReference type="CDD" id="cd00143">
    <property type="entry name" value="PP2Cc"/>
    <property type="match status" value="1"/>
</dbReference>
<dbReference type="PANTHER" id="PTHR13832:SF860">
    <property type="entry name" value="PROTEIN PHOSPHATASE PHPP"/>
    <property type="match status" value="1"/>
</dbReference>
<dbReference type="OrthoDB" id="9801841at2"/>
<dbReference type="PROSITE" id="PS51746">
    <property type="entry name" value="PPM_2"/>
    <property type="match status" value="1"/>
</dbReference>
<dbReference type="Gene3D" id="3.60.40.10">
    <property type="entry name" value="PPM-type phosphatase domain"/>
    <property type="match status" value="1"/>
</dbReference>
<name>A0A291IS04_9MOLU</name>
<dbReference type="InterPro" id="IPR001932">
    <property type="entry name" value="PPM-type_phosphatase-like_dom"/>
</dbReference>
<evidence type="ECO:0000313" key="2">
    <source>
        <dbReference type="EMBL" id="ATG97540.1"/>
    </source>
</evidence>
<dbReference type="EMBL" id="CP023668">
    <property type="protein sequence ID" value="ATG97540.1"/>
    <property type="molecule type" value="Genomic_DNA"/>
</dbReference>
<proteinExistence type="predicted"/>
<dbReference type="SMART" id="SM00332">
    <property type="entry name" value="PP2Cc"/>
    <property type="match status" value="1"/>
</dbReference>
<feature type="domain" description="PPM-type phosphatase" evidence="1">
    <location>
        <begin position="4"/>
        <end position="252"/>
    </location>
</feature>
<reference evidence="2 3" key="1">
    <citation type="submission" date="2017-09" db="EMBL/GenBank/DDBJ databases">
        <title>SPAdes assembly of the Mesoplasma lactucae genome.</title>
        <authorList>
            <person name="Knight T.F."/>
            <person name="Rubinstein R."/>
            <person name="Citino T."/>
        </authorList>
    </citation>
    <scope>NUCLEOTIDE SEQUENCE [LARGE SCALE GENOMIC DNA]</scope>
    <source>
        <strain evidence="2 3">831-C4</strain>
    </source>
</reference>
<organism evidence="2 3">
    <name type="scientific">Mesoplasma lactucae ATCC 49193</name>
    <dbReference type="NCBI Taxonomy" id="81460"/>
    <lineage>
        <taxon>Bacteria</taxon>
        <taxon>Bacillati</taxon>
        <taxon>Mycoplasmatota</taxon>
        <taxon>Mollicutes</taxon>
        <taxon>Entomoplasmatales</taxon>
        <taxon>Entomoplasmataceae</taxon>
        <taxon>Mesoplasma</taxon>
    </lineage>
</organism>
<dbReference type="InterPro" id="IPR015655">
    <property type="entry name" value="PP2C"/>
</dbReference>
<dbReference type="RefSeq" id="WP_096862828.1">
    <property type="nucleotide sequence ID" value="NZ_CP023668.1"/>
</dbReference>
<dbReference type="KEGG" id="mlac:CP520_02115"/>
<dbReference type="InterPro" id="IPR036457">
    <property type="entry name" value="PPM-type-like_dom_sf"/>
</dbReference>
<gene>
    <name evidence="2" type="ORF">CP520_02115</name>
</gene>